<dbReference type="STRING" id="2034155.BMI79_15980"/>
<dbReference type="InterPro" id="IPR036709">
    <property type="entry name" value="Autotransporte_beta_dom_sf"/>
</dbReference>
<dbReference type="InterPro" id="IPR051551">
    <property type="entry name" value="Autotransporter_adhesion"/>
</dbReference>
<dbReference type="AlphaFoldDB" id="A0A1S8CGS7"/>
<dbReference type="Pfam" id="PF03797">
    <property type="entry name" value="Autotransporter"/>
    <property type="match status" value="1"/>
</dbReference>
<keyword evidence="3" id="KW-1185">Reference proteome</keyword>
<sequence length="286" mass="32326">MGNQIAARSLFSQTLHQRKSAPGSDQLWLRASGYHTKNLSAANNNLPIDMDRQVFQLGGDVFASQQENEEWTVGLMAGYGRANTESHAVNTTSDGRVNGYSVGIYSTWYQDSNNHDGVYIDSWLQYSWFNNRAGQEDYNSNNFSLSLETGYAFQPFSQWELIIEPQLQLIYNDFRTDNYRDTTGTFIQQSDAPDFTSRAGIRWYSNQDDNITAYLATNWWHNNGSNAVSFNNARIEAASLNNLFEVKVGIKTPTTSSFQIWLEGGSTMGSNSYQDYGASLGLSYRW</sequence>
<feature type="domain" description="Autotransporter" evidence="1">
    <location>
        <begin position="20"/>
        <end position="286"/>
    </location>
</feature>
<dbReference type="GO" id="GO:0019867">
    <property type="term" value="C:outer membrane"/>
    <property type="evidence" value="ECO:0007669"/>
    <property type="project" value="InterPro"/>
</dbReference>
<accession>A0A1S8CGS7</accession>
<evidence type="ECO:0000313" key="3">
    <source>
        <dbReference type="Proteomes" id="UP000216021"/>
    </source>
</evidence>
<dbReference type="InterPro" id="IPR005546">
    <property type="entry name" value="Autotransporte_beta"/>
</dbReference>
<dbReference type="Gene3D" id="2.40.128.130">
    <property type="entry name" value="Autotransporter beta-domain"/>
    <property type="match status" value="1"/>
</dbReference>
<reference evidence="2 3" key="1">
    <citation type="submission" date="2016-11" db="EMBL/GenBank/DDBJ databases">
        <title>Rahnella oryzae sp. nov., isolated from rice root.</title>
        <authorList>
            <person name="Zhang X.-X."/>
            <person name="Zhang J."/>
        </authorList>
    </citation>
    <scope>NUCLEOTIDE SEQUENCE [LARGE SCALE GENOMIC DNA]</scope>
    <source>
        <strain evidence="2 3">J11-6</strain>
    </source>
</reference>
<dbReference type="InterPro" id="IPR006315">
    <property type="entry name" value="OM_autotransptr_brl_dom"/>
</dbReference>
<protein>
    <recommendedName>
        <fullName evidence="1">Autotransporter domain-containing protein</fullName>
    </recommendedName>
</protein>
<dbReference type="SUPFAM" id="SSF103515">
    <property type="entry name" value="Autotransporter"/>
    <property type="match status" value="1"/>
</dbReference>
<name>A0A1S8CGS7_9GAMM</name>
<comment type="caution">
    <text evidence="2">The sequence shown here is derived from an EMBL/GenBank/DDBJ whole genome shotgun (WGS) entry which is preliminary data.</text>
</comment>
<proteinExistence type="predicted"/>
<dbReference type="PROSITE" id="PS51208">
    <property type="entry name" value="AUTOTRANSPORTER"/>
    <property type="match status" value="1"/>
</dbReference>
<dbReference type="SMART" id="SM00869">
    <property type="entry name" value="Autotransporter"/>
    <property type="match status" value="1"/>
</dbReference>
<dbReference type="Proteomes" id="UP000216021">
    <property type="component" value="Unassembled WGS sequence"/>
</dbReference>
<gene>
    <name evidence="2" type="ORF">BMI79_15980</name>
</gene>
<dbReference type="NCBIfam" id="TIGR01414">
    <property type="entry name" value="autotrans_barl"/>
    <property type="match status" value="1"/>
</dbReference>
<dbReference type="EMBL" id="MOXD01000009">
    <property type="protein sequence ID" value="OMQ21070.1"/>
    <property type="molecule type" value="Genomic_DNA"/>
</dbReference>
<evidence type="ECO:0000259" key="1">
    <source>
        <dbReference type="PROSITE" id="PS51208"/>
    </source>
</evidence>
<dbReference type="PANTHER" id="PTHR35037:SF3">
    <property type="entry name" value="C-TERMINAL REGION OF AIDA-LIKE PROTEIN"/>
    <property type="match status" value="1"/>
</dbReference>
<dbReference type="PANTHER" id="PTHR35037">
    <property type="entry name" value="C-TERMINAL REGION OF AIDA-LIKE PROTEIN"/>
    <property type="match status" value="1"/>
</dbReference>
<evidence type="ECO:0000313" key="2">
    <source>
        <dbReference type="EMBL" id="OMQ21070.1"/>
    </source>
</evidence>
<organism evidence="2 3">
    <name type="scientific">Serratia oryzae</name>
    <dbReference type="NCBI Taxonomy" id="2034155"/>
    <lineage>
        <taxon>Bacteria</taxon>
        <taxon>Pseudomonadati</taxon>
        <taxon>Pseudomonadota</taxon>
        <taxon>Gammaproteobacteria</taxon>
        <taxon>Enterobacterales</taxon>
        <taxon>Yersiniaceae</taxon>
        <taxon>Serratia</taxon>
    </lineage>
</organism>